<dbReference type="InterPro" id="IPR043519">
    <property type="entry name" value="NT_sf"/>
</dbReference>
<dbReference type="InterPro" id="IPR002934">
    <property type="entry name" value="Polymerase_NTP_transf_dom"/>
</dbReference>
<sequence>MKEKLVEGYFVKTSDNLIFEVKGVVHPHDRIIAYVRYVPDLDSASSDSSFRKIYDLREREEYLSNGFLGYLWFSKTHGRVLQAVPHKKIVQVLNPIEHMNQIRNDKSALSIATTNLVDLLLDNTGIDRTEIGITGSQLVGVATETSDIDLVVYGESTCRKFYKRLRKKFDKVPRLERYEGELLDAHV</sequence>
<feature type="domain" description="Polymerase nucleotidyl transferase" evidence="1">
    <location>
        <begin position="128"/>
        <end position="167"/>
    </location>
</feature>
<dbReference type="AlphaFoldDB" id="X1CAR5"/>
<name>X1CAR5_9ZZZZ</name>
<comment type="caution">
    <text evidence="2">The sequence shown here is derived from an EMBL/GenBank/DDBJ whole genome shotgun (WGS) entry which is preliminary data.</text>
</comment>
<evidence type="ECO:0000313" key="2">
    <source>
        <dbReference type="EMBL" id="GAG93428.1"/>
    </source>
</evidence>
<dbReference type="EMBL" id="BART01019566">
    <property type="protein sequence ID" value="GAG93428.1"/>
    <property type="molecule type" value="Genomic_DNA"/>
</dbReference>
<gene>
    <name evidence="2" type="ORF">S01H4_36569</name>
</gene>
<reference evidence="2" key="1">
    <citation type="journal article" date="2014" name="Front. Microbiol.">
        <title>High frequency of phylogenetically diverse reductive dehalogenase-homologous genes in deep subseafloor sedimentary metagenomes.</title>
        <authorList>
            <person name="Kawai M."/>
            <person name="Futagami T."/>
            <person name="Toyoda A."/>
            <person name="Takaki Y."/>
            <person name="Nishi S."/>
            <person name="Hori S."/>
            <person name="Arai W."/>
            <person name="Tsubouchi T."/>
            <person name="Morono Y."/>
            <person name="Uchiyama I."/>
            <person name="Ito T."/>
            <person name="Fujiyama A."/>
            <person name="Inagaki F."/>
            <person name="Takami H."/>
        </authorList>
    </citation>
    <scope>NUCLEOTIDE SEQUENCE</scope>
    <source>
        <strain evidence="2">Expedition CK06-06</strain>
    </source>
</reference>
<proteinExistence type="predicted"/>
<dbReference type="SUPFAM" id="SSF81301">
    <property type="entry name" value="Nucleotidyltransferase"/>
    <property type="match status" value="1"/>
</dbReference>
<organism evidence="2">
    <name type="scientific">marine sediment metagenome</name>
    <dbReference type="NCBI Taxonomy" id="412755"/>
    <lineage>
        <taxon>unclassified sequences</taxon>
        <taxon>metagenomes</taxon>
        <taxon>ecological metagenomes</taxon>
    </lineage>
</organism>
<protein>
    <recommendedName>
        <fullName evidence="1">Polymerase nucleotidyl transferase domain-containing protein</fullName>
    </recommendedName>
</protein>
<feature type="non-terminal residue" evidence="2">
    <location>
        <position position="187"/>
    </location>
</feature>
<dbReference type="Pfam" id="PF01909">
    <property type="entry name" value="NTP_transf_2"/>
    <property type="match status" value="1"/>
</dbReference>
<evidence type="ECO:0000259" key="1">
    <source>
        <dbReference type="Pfam" id="PF01909"/>
    </source>
</evidence>
<accession>X1CAR5</accession>
<dbReference type="GO" id="GO:0016779">
    <property type="term" value="F:nucleotidyltransferase activity"/>
    <property type="evidence" value="ECO:0007669"/>
    <property type="project" value="InterPro"/>
</dbReference>